<dbReference type="InterPro" id="IPR052580">
    <property type="entry name" value="Lipid_Hydrolase"/>
</dbReference>
<evidence type="ECO:0000256" key="1">
    <source>
        <dbReference type="ARBA" id="ARBA00022837"/>
    </source>
</evidence>
<evidence type="ECO:0000259" key="3">
    <source>
        <dbReference type="PROSITE" id="PS50222"/>
    </source>
</evidence>
<dbReference type="PROSITE" id="PS00018">
    <property type="entry name" value="EF_HAND_1"/>
    <property type="match status" value="1"/>
</dbReference>
<evidence type="ECO:0000313" key="4">
    <source>
        <dbReference type="EMBL" id="CAL1528496.1"/>
    </source>
</evidence>
<organism evidence="4 5">
    <name type="scientific">Lymnaea stagnalis</name>
    <name type="common">Great pond snail</name>
    <name type="synonym">Helix stagnalis</name>
    <dbReference type="NCBI Taxonomy" id="6523"/>
    <lineage>
        <taxon>Eukaryota</taxon>
        <taxon>Metazoa</taxon>
        <taxon>Spiralia</taxon>
        <taxon>Lophotrochozoa</taxon>
        <taxon>Mollusca</taxon>
        <taxon>Gastropoda</taxon>
        <taxon>Heterobranchia</taxon>
        <taxon>Euthyneura</taxon>
        <taxon>Panpulmonata</taxon>
        <taxon>Hygrophila</taxon>
        <taxon>Lymnaeoidea</taxon>
        <taxon>Lymnaeidae</taxon>
        <taxon>Lymnaea</taxon>
    </lineage>
</organism>
<comment type="caution">
    <text evidence="4">The sequence shown here is derived from an EMBL/GenBank/DDBJ whole genome shotgun (WGS) entry which is preliminary data.</text>
</comment>
<feature type="non-terminal residue" evidence="4">
    <location>
        <position position="182"/>
    </location>
</feature>
<keyword evidence="1" id="KW-0106">Calcium</keyword>
<name>A0AAV2H495_LYMST</name>
<dbReference type="PANTHER" id="PTHR46394">
    <property type="entry name" value="ANNEXIN"/>
    <property type="match status" value="1"/>
</dbReference>
<dbReference type="InterPro" id="IPR002048">
    <property type="entry name" value="EF_hand_dom"/>
</dbReference>
<dbReference type="Proteomes" id="UP001497497">
    <property type="component" value="Unassembled WGS sequence"/>
</dbReference>
<evidence type="ECO:0000256" key="2">
    <source>
        <dbReference type="SAM" id="MobiDB-lite"/>
    </source>
</evidence>
<dbReference type="PANTHER" id="PTHR46394:SF1">
    <property type="entry name" value="PNPLA DOMAIN-CONTAINING PROTEIN"/>
    <property type="match status" value="1"/>
</dbReference>
<dbReference type="EMBL" id="CAXITT010000033">
    <property type="protein sequence ID" value="CAL1528496.1"/>
    <property type="molecule type" value="Genomic_DNA"/>
</dbReference>
<reference evidence="4 5" key="1">
    <citation type="submission" date="2024-04" db="EMBL/GenBank/DDBJ databases">
        <authorList>
            <consortium name="Genoscope - CEA"/>
            <person name="William W."/>
        </authorList>
    </citation>
    <scope>NUCLEOTIDE SEQUENCE [LARGE SCALE GENOMIC DNA]</scope>
</reference>
<dbReference type="Gene3D" id="1.10.238.10">
    <property type="entry name" value="EF-hand"/>
    <property type="match status" value="1"/>
</dbReference>
<evidence type="ECO:0000313" key="5">
    <source>
        <dbReference type="Proteomes" id="UP001497497"/>
    </source>
</evidence>
<dbReference type="InterPro" id="IPR018247">
    <property type="entry name" value="EF_Hand_1_Ca_BS"/>
</dbReference>
<accession>A0AAV2H495</accession>
<keyword evidence="5" id="KW-1185">Reference proteome</keyword>
<dbReference type="AlphaFoldDB" id="A0AAV2H495"/>
<feature type="compositionally biased region" description="Basic and acidic residues" evidence="2">
    <location>
        <begin position="45"/>
        <end position="62"/>
    </location>
</feature>
<feature type="domain" description="EF-hand" evidence="3">
    <location>
        <begin position="64"/>
        <end position="99"/>
    </location>
</feature>
<dbReference type="SUPFAM" id="SSF47473">
    <property type="entry name" value="EF-hand"/>
    <property type="match status" value="1"/>
</dbReference>
<dbReference type="PROSITE" id="PS50222">
    <property type="entry name" value="EF_HAND_2"/>
    <property type="match status" value="1"/>
</dbReference>
<gene>
    <name evidence="4" type="ORF">GSLYS_00002666001</name>
</gene>
<feature type="compositionally biased region" description="Basic residues" evidence="2">
    <location>
        <begin position="35"/>
        <end position="44"/>
    </location>
</feature>
<dbReference type="GO" id="GO:0005509">
    <property type="term" value="F:calcium ion binding"/>
    <property type="evidence" value="ECO:0007669"/>
    <property type="project" value="InterPro"/>
</dbReference>
<sequence length="182" mass="21025">MYIIYLQEKLSKFRKILFPDGEDEDLYNSRNNDKQKKKRAKTCFRSKDTNKGGKAKSSELKGNKKQVDTVDLFEAKDIDHDGQLSFCELMTHLQQHVFPKTGYLRAEVKGFTSYLGVLKNTAVKHVNSMYIGKEDVNRTVGINTGYIGTKDYNLEKADREFIVERGRQATMAFFKNFEEKQG</sequence>
<feature type="region of interest" description="Disordered" evidence="2">
    <location>
        <begin position="27"/>
        <end position="62"/>
    </location>
</feature>
<proteinExistence type="predicted"/>
<dbReference type="InterPro" id="IPR011992">
    <property type="entry name" value="EF-hand-dom_pair"/>
</dbReference>
<protein>
    <recommendedName>
        <fullName evidence="3">EF-hand domain-containing protein</fullName>
    </recommendedName>
</protein>